<keyword evidence="8" id="KW-1185">Reference proteome</keyword>
<dbReference type="KEGG" id="slan:GV829_03970"/>
<keyword evidence="3 5" id="KW-1133">Transmembrane helix</keyword>
<dbReference type="PANTHER" id="PTHR43471:SF3">
    <property type="entry name" value="ABC TRANSPORTER PERMEASE PROTEIN NATB"/>
    <property type="match status" value="1"/>
</dbReference>
<keyword evidence="2 5" id="KW-0812">Transmembrane</keyword>
<comment type="subcellular location">
    <subcellularLocation>
        <location evidence="1">Membrane</location>
        <topology evidence="1">Multi-pass membrane protein</topology>
    </subcellularLocation>
</comment>
<keyword evidence="4 5" id="KW-0472">Membrane</keyword>
<dbReference type="GO" id="GO:0016020">
    <property type="term" value="C:membrane"/>
    <property type="evidence" value="ECO:0007669"/>
    <property type="project" value="UniProtKB-SubCell"/>
</dbReference>
<dbReference type="InterPro" id="IPR013525">
    <property type="entry name" value="ABC2_TM"/>
</dbReference>
<evidence type="ECO:0000259" key="6">
    <source>
        <dbReference type="Pfam" id="PF12698"/>
    </source>
</evidence>
<dbReference type="EMBL" id="CP053015">
    <property type="protein sequence ID" value="QJQ31703.1"/>
    <property type="molecule type" value="Genomic_DNA"/>
</dbReference>
<sequence>MNLFRESLVVARRDFLSIVATPTFLLFLLAPLLMVGFATIGGVSAGQVVKNAEDMDRLMIIVPAMERPAFIETDRRLRSLMRKPPLVEVRDVASTSEAAIARWRDDGAVLAILTGTAANPVIAQRDKQGAAGTYLATLAEAVAREGLTGAADPAAASRPRFTELEARGPGKAARSALAYGAVFTLFLLTLLLAGQTVSMLAEEKGNKVIEILAAAIRLESVFFGKLLGMLGVALLFIGFWATLVGLGAGLVLVQAPADVLATLTLAPALGWPLFLILGLLYFLMAFLLLGAVFLGIGAQAGTVREIQLLSLPITFLQVGMFGLASAAANAPGTQLATIAQWLPWSSPFAMAARGATDASLWPHVVALGWQALWVAITIWLSVRIFRAGVLRSGGSWWPWGNRASAPVAEDRVAT</sequence>
<protein>
    <submittedName>
        <fullName evidence="7">ABC transporter permease</fullName>
    </submittedName>
</protein>
<feature type="transmembrane region" description="Helical" evidence="5">
    <location>
        <begin position="176"/>
        <end position="194"/>
    </location>
</feature>
<gene>
    <name evidence="7" type="ORF">GV829_03970</name>
</gene>
<evidence type="ECO:0000256" key="1">
    <source>
        <dbReference type="ARBA" id="ARBA00004141"/>
    </source>
</evidence>
<dbReference type="Proteomes" id="UP000503018">
    <property type="component" value="Chromosome"/>
</dbReference>
<evidence type="ECO:0000256" key="3">
    <source>
        <dbReference type="ARBA" id="ARBA00022989"/>
    </source>
</evidence>
<evidence type="ECO:0000313" key="8">
    <source>
        <dbReference type="Proteomes" id="UP000503018"/>
    </source>
</evidence>
<feature type="transmembrane region" description="Helical" evidence="5">
    <location>
        <begin position="226"/>
        <end position="253"/>
    </location>
</feature>
<dbReference type="Pfam" id="PF12698">
    <property type="entry name" value="ABC2_membrane_3"/>
    <property type="match status" value="1"/>
</dbReference>
<dbReference type="PANTHER" id="PTHR43471">
    <property type="entry name" value="ABC TRANSPORTER PERMEASE"/>
    <property type="match status" value="1"/>
</dbReference>
<feature type="transmembrane region" description="Helical" evidence="5">
    <location>
        <begin position="308"/>
        <end position="328"/>
    </location>
</feature>
<organism evidence="7 8">
    <name type="scientific">Sphingomonas lacunae</name>
    <dbReference type="NCBI Taxonomy" id="2698828"/>
    <lineage>
        <taxon>Bacteria</taxon>
        <taxon>Pseudomonadati</taxon>
        <taxon>Pseudomonadota</taxon>
        <taxon>Alphaproteobacteria</taxon>
        <taxon>Sphingomonadales</taxon>
        <taxon>Sphingomonadaceae</taxon>
        <taxon>Sphingomonas</taxon>
    </lineage>
</organism>
<name>A0A6M4ARP7_9SPHN</name>
<evidence type="ECO:0000256" key="2">
    <source>
        <dbReference type="ARBA" id="ARBA00022692"/>
    </source>
</evidence>
<feature type="transmembrane region" description="Helical" evidence="5">
    <location>
        <begin position="360"/>
        <end position="382"/>
    </location>
</feature>
<dbReference type="GO" id="GO:0140359">
    <property type="term" value="F:ABC-type transporter activity"/>
    <property type="evidence" value="ECO:0007669"/>
    <property type="project" value="InterPro"/>
</dbReference>
<feature type="transmembrane region" description="Helical" evidence="5">
    <location>
        <begin position="273"/>
        <end position="296"/>
    </location>
</feature>
<dbReference type="RefSeq" id="WP_169944030.1">
    <property type="nucleotide sequence ID" value="NZ_CP053015.1"/>
</dbReference>
<dbReference type="AlphaFoldDB" id="A0A6M4ARP7"/>
<proteinExistence type="predicted"/>
<accession>A0A6M4ARP7</accession>
<feature type="domain" description="ABC-2 type transporter transmembrane" evidence="6">
    <location>
        <begin position="157"/>
        <end position="382"/>
    </location>
</feature>
<evidence type="ECO:0000256" key="4">
    <source>
        <dbReference type="ARBA" id="ARBA00023136"/>
    </source>
</evidence>
<reference evidence="7 8" key="1">
    <citation type="submission" date="2020-01" db="EMBL/GenBank/DDBJ databases">
        <title>Sphingomonas sp. strain CSW-10.</title>
        <authorList>
            <person name="Chen W.-M."/>
        </authorList>
    </citation>
    <scope>NUCLEOTIDE SEQUENCE [LARGE SCALE GENOMIC DNA]</scope>
    <source>
        <strain evidence="7 8">CSW-10</strain>
    </source>
</reference>
<evidence type="ECO:0000313" key="7">
    <source>
        <dbReference type="EMBL" id="QJQ31703.1"/>
    </source>
</evidence>
<evidence type="ECO:0000256" key="5">
    <source>
        <dbReference type="SAM" id="Phobius"/>
    </source>
</evidence>